<dbReference type="GO" id="GO:0005856">
    <property type="term" value="C:cytoskeleton"/>
    <property type="evidence" value="ECO:0007669"/>
    <property type="project" value="TreeGrafter"/>
</dbReference>
<comment type="catalytic activity">
    <reaction evidence="8">
        <text>L-seryl-[protein] + ATP = O-phospho-L-seryl-[protein] + ADP + H(+)</text>
        <dbReference type="Rhea" id="RHEA:17989"/>
        <dbReference type="Rhea" id="RHEA-COMP:9863"/>
        <dbReference type="Rhea" id="RHEA-COMP:11604"/>
        <dbReference type="ChEBI" id="CHEBI:15378"/>
        <dbReference type="ChEBI" id="CHEBI:29999"/>
        <dbReference type="ChEBI" id="CHEBI:30616"/>
        <dbReference type="ChEBI" id="CHEBI:83421"/>
        <dbReference type="ChEBI" id="CHEBI:456216"/>
        <dbReference type="EC" id="2.7.12.1"/>
    </reaction>
</comment>
<dbReference type="GO" id="GO:0005634">
    <property type="term" value="C:nucleus"/>
    <property type="evidence" value="ECO:0007669"/>
    <property type="project" value="TreeGrafter"/>
</dbReference>
<comment type="catalytic activity">
    <reaction evidence="10">
        <text>L-tyrosyl-[protein] + ATP = O-phospho-L-tyrosyl-[protein] + ADP + H(+)</text>
        <dbReference type="Rhea" id="RHEA:10596"/>
        <dbReference type="Rhea" id="RHEA-COMP:10136"/>
        <dbReference type="Rhea" id="RHEA-COMP:20101"/>
        <dbReference type="ChEBI" id="CHEBI:15378"/>
        <dbReference type="ChEBI" id="CHEBI:30616"/>
        <dbReference type="ChEBI" id="CHEBI:46858"/>
        <dbReference type="ChEBI" id="CHEBI:61978"/>
        <dbReference type="ChEBI" id="CHEBI:456216"/>
        <dbReference type="EC" id="2.7.12.1"/>
    </reaction>
</comment>
<dbReference type="SMART" id="SM00220">
    <property type="entry name" value="S_TKc"/>
    <property type="match status" value="1"/>
</dbReference>
<name>A0A4E0QUJ3_FASHE</name>
<dbReference type="EC" id="2.7.12.1" evidence="2"/>
<dbReference type="Proteomes" id="UP000230066">
    <property type="component" value="Unassembled WGS sequence"/>
</dbReference>
<dbReference type="EMBL" id="JXXN02015821">
    <property type="protein sequence ID" value="THD18174.1"/>
    <property type="molecule type" value="Genomic_DNA"/>
</dbReference>
<evidence type="ECO:0000256" key="1">
    <source>
        <dbReference type="ARBA" id="ARBA00008867"/>
    </source>
</evidence>
<dbReference type="InterPro" id="IPR050494">
    <property type="entry name" value="Ser_Thr_dual-spec_kinase"/>
</dbReference>
<keyword evidence="6 14" id="KW-0418">Kinase</keyword>
<protein>
    <recommendedName>
        <fullName evidence="2">dual-specificity kinase</fullName>
        <ecNumber evidence="2">2.7.12.1</ecNumber>
    </recommendedName>
</protein>
<gene>
    <name evidence="14" type="ORF">D915_010713</name>
</gene>
<keyword evidence="15" id="KW-1185">Reference proteome</keyword>
<dbReference type="PROSITE" id="PS00107">
    <property type="entry name" value="PROTEIN_KINASE_ATP"/>
    <property type="match status" value="1"/>
</dbReference>
<evidence type="ECO:0000313" key="15">
    <source>
        <dbReference type="Proteomes" id="UP000230066"/>
    </source>
</evidence>
<feature type="domain" description="Protein kinase" evidence="13">
    <location>
        <begin position="85"/>
        <end position="381"/>
    </location>
</feature>
<reference evidence="14" key="1">
    <citation type="submission" date="2019-03" db="EMBL/GenBank/DDBJ databases">
        <title>Improved annotation for the trematode Fasciola hepatica.</title>
        <authorList>
            <person name="Choi Y.-J."/>
            <person name="Martin J."/>
            <person name="Mitreva M."/>
        </authorList>
    </citation>
    <scope>NUCLEOTIDE SEQUENCE [LARGE SCALE GENOMIC DNA]</scope>
</reference>
<evidence type="ECO:0000256" key="2">
    <source>
        <dbReference type="ARBA" id="ARBA00013203"/>
    </source>
</evidence>
<comment type="catalytic activity">
    <reaction evidence="9">
        <text>L-threonyl-[protein] + ATP = O-phospho-L-threonyl-[protein] + ADP + H(+)</text>
        <dbReference type="Rhea" id="RHEA:46608"/>
        <dbReference type="Rhea" id="RHEA-COMP:11060"/>
        <dbReference type="Rhea" id="RHEA-COMP:11605"/>
        <dbReference type="ChEBI" id="CHEBI:15378"/>
        <dbReference type="ChEBI" id="CHEBI:30013"/>
        <dbReference type="ChEBI" id="CHEBI:30616"/>
        <dbReference type="ChEBI" id="CHEBI:61977"/>
        <dbReference type="ChEBI" id="CHEBI:456216"/>
        <dbReference type="EC" id="2.7.12.1"/>
    </reaction>
</comment>
<evidence type="ECO:0000256" key="8">
    <source>
        <dbReference type="ARBA" id="ARBA00049003"/>
    </source>
</evidence>
<dbReference type="InterPro" id="IPR017441">
    <property type="entry name" value="Protein_kinase_ATP_BS"/>
</dbReference>
<dbReference type="Gene3D" id="1.10.510.10">
    <property type="entry name" value="Transferase(Phosphotransferase) domain 1"/>
    <property type="match status" value="1"/>
</dbReference>
<proteinExistence type="inferred from homology"/>
<evidence type="ECO:0000256" key="3">
    <source>
        <dbReference type="ARBA" id="ARBA00022527"/>
    </source>
</evidence>
<dbReference type="Gene3D" id="3.30.10.30">
    <property type="entry name" value="DYRK"/>
    <property type="match status" value="1"/>
</dbReference>
<accession>A0A4E0QUJ3</accession>
<evidence type="ECO:0000256" key="4">
    <source>
        <dbReference type="ARBA" id="ARBA00022679"/>
    </source>
</evidence>
<dbReference type="AlphaFoldDB" id="A0A4E0QUJ3"/>
<evidence type="ECO:0000259" key="13">
    <source>
        <dbReference type="PROSITE" id="PS50011"/>
    </source>
</evidence>
<sequence>AHFSSLLTGSSPIFFGSLYTAAVNRYGKNLTAFERQEVESYSEIWFLGLQAEKIHGIPGAPLNAGYDDEHGSYLKVTNDHLAYRYEVLETLGKGSFGRVVRAKDHRTGNFVAVKIIRNKKRFHQQAQIEVTVLEELKKVDSNNSCHIIHIRDHFVFRDHLCIVFDLMGQNLYEVLKKNDFRGFTMHSLRKIATKLLSCLCALRKRGIIHCDLKPENILIGTKNSSDLCVIDFGSSCYTNKRVYTYIQSRFYRAPEIILGLPYGTPIDIWSFGCILPELFTGRPLFPGENENEQLACIMEVFGQPPENILEKANRRRIFFDSKGNPRNLVNSKGRKRLPGCRTLQELVKSSDPKFLDLIQQCLRWNPDERITPEVALNHDWFREVTSQAKC</sequence>
<evidence type="ECO:0000313" key="14">
    <source>
        <dbReference type="EMBL" id="THD18174.1"/>
    </source>
</evidence>
<evidence type="ECO:0000256" key="10">
    <source>
        <dbReference type="ARBA" id="ARBA00051680"/>
    </source>
</evidence>
<dbReference type="PROSITE" id="PS50011">
    <property type="entry name" value="PROTEIN_KINASE_DOM"/>
    <property type="match status" value="1"/>
</dbReference>
<dbReference type="InterPro" id="IPR008271">
    <property type="entry name" value="Ser/Thr_kinase_AS"/>
</dbReference>
<evidence type="ECO:0000256" key="12">
    <source>
        <dbReference type="RuleBase" id="RU000304"/>
    </source>
</evidence>
<keyword evidence="7 11" id="KW-0067">ATP-binding</keyword>
<evidence type="ECO:0000256" key="7">
    <source>
        <dbReference type="ARBA" id="ARBA00022840"/>
    </source>
</evidence>
<evidence type="ECO:0000256" key="9">
    <source>
        <dbReference type="ARBA" id="ARBA00049308"/>
    </source>
</evidence>
<feature type="binding site" evidence="11">
    <location>
        <position position="114"/>
    </location>
    <ligand>
        <name>ATP</name>
        <dbReference type="ChEBI" id="CHEBI:30616"/>
    </ligand>
</feature>
<keyword evidence="5 11" id="KW-0547">Nucleotide-binding</keyword>
<comment type="caution">
    <text evidence="14">The sequence shown here is derived from an EMBL/GenBank/DDBJ whole genome shotgun (WGS) entry which is preliminary data.</text>
</comment>
<comment type="similarity">
    <text evidence="1">Belongs to the protein kinase superfamily. CMGC Ser/Thr protein kinase family. MNB/DYRK subfamily.</text>
</comment>
<dbReference type="SUPFAM" id="SSF56112">
    <property type="entry name" value="Protein kinase-like (PK-like)"/>
    <property type="match status" value="1"/>
</dbReference>
<evidence type="ECO:0000256" key="11">
    <source>
        <dbReference type="PROSITE-ProRule" id="PRU10141"/>
    </source>
</evidence>
<keyword evidence="3 12" id="KW-0723">Serine/threonine-protein kinase</keyword>
<organism evidence="14 15">
    <name type="scientific">Fasciola hepatica</name>
    <name type="common">Liver fluke</name>
    <dbReference type="NCBI Taxonomy" id="6192"/>
    <lineage>
        <taxon>Eukaryota</taxon>
        <taxon>Metazoa</taxon>
        <taxon>Spiralia</taxon>
        <taxon>Lophotrochozoa</taxon>
        <taxon>Platyhelminthes</taxon>
        <taxon>Trematoda</taxon>
        <taxon>Digenea</taxon>
        <taxon>Plagiorchiida</taxon>
        <taxon>Echinostomata</taxon>
        <taxon>Echinostomatoidea</taxon>
        <taxon>Fasciolidae</taxon>
        <taxon>Fasciola</taxon>
    </lineage>
</organism>
<dbReference type="PANTHER" id="PTHR24058:SF22">
    <property type="entry name" value="DUAL SPECIFICITY TYROSINE-PHOSPHORYLATION-REGULATED KINASE 4"/>
    <property type="match status" value="1"/>
</dbReference>
<dbReference type="GO" id="GO:0005524">
    <property type="term" value="F:ATP binding"/>
    <property type="evidence" value="ECO:0007669"/>
    <property type="project" value="UniProtKB-UniRule"/>
</dbReference>
<evidence type="ECO:0000256" key="6">
    <source>
        <dbReference type="ARBA" id="ARBA00022777"/>
    </source>
</evidence>
<dbReference type="InterPro" id="IPR011009">
    <property type="entry name" value="Kinase-like_dom_sf"/>
</dbReference>
<evidence type="ECO:0000256" key="5">
    <source>
        <dbReference type="ARBA" id="ARBA00022741"/>
    </source>
</evidence>
<dbReference type="InterPro" id="IPR042521">
    <property type="entry name" value="DYRK"/>
</dbReference>
<dbReference type="PANTHER" id="PTHR24058">
    <property type="entry name" value="DUAL SPECIFICITY PROTEIN KINASE"/>
    <property type="match status" value="1"/>
</dbReference>
<dbReference type="GO" id="GO:0005737">
    <property type="term" value="C:cytoplasm"/>
    <property type="evidence" value="ECO:0007669"/>
    <property type="project" value="TreeGrafter"/>
</dbReference>
<dbReference type="Pfam" id="PF00069">
    <property type="entry name" value="Pkinase"/>
    <property type="match status" value="1"/>
</dbReference>
<dbReference type="GO" id="GO:0004674">
    <property type="term" value="F:protein serine/threonine kinase activity"/>
    <property type="evidence" value="ECO:0007669"/>
    <property type="project" value="UniProtKB-KW"/>
</dbReference>
<dbReference type="Gene3D" id="3.30.200.20">
    <property type="entry name" value="Phosphorylase Kinase, domain 1"/>
    <property type="match status" value="1"/>
</dbReference>
<dbReference type="PROSITE" id="PS00108">
    <property type="entry name" value="PROTEIN_KINASE_ST"/>
    <property type="match status" value="1"/>
</dbReference>
<keyword evidence="4" id="KW-0808">Transferase</keyword>
<feature type="non-terminal residue" evidence="14">
    <location>
        <position position="1"/>
    </location>
</feature>
<dbReference type="GO" id="GO:0004712">
    <property type="term" value="F:protein serine/threonine/tyrosine kinase activity"/>
    <property type="evidence" value="ECO:0007669"/>
    <property type="project" value="UniProtKB-EC"/>
</dbReference>
<dbReference type="InterPro" id="IPR000719">
    <property type="entry name" value="Prot_kinase_dom"/>
</dbReference>